<evidence type="ECO:0000313" key="4">
    <source>
        <dbReference type="Proteomes" id="UP000007015"/>
    </source>
</evidence>
<feature type="transmembrane region" description="Helical" evidence="1">
    <location>
        <begin position="1215"/>
        <end position="1233"/>
    </location>
</feature>
<dbReference type="NCBIfam" id="TIGR01571">
    <property type="entry name" value="A_thal_Cys_rich"/>
    <property type="match status" value="1"/>
</dbReference>
<dbReference type="GO" id="GO:0051762">
    <property type="term" value="P:sesquiterpene biosynthetic process"/>
    <property type="evidence" value="ECO:0007669"/>
    <property type="project" value="TreeGrafter"/>
</dbReference>
<dbReference type="InterPro" id="IPR002156">
    <property type="entry name" value="RNaseH_domain"/>
</dbReference>
<feature type="domain" description="Reverse transcriptase" evidence="2">
    <location>
        <begin position="246"/>
        <end position="511"/>
    </location>
</feature>
<feature type="transmembrane region" description="Helical" evidence="1">
    <location>
        <begin position="1526"/>
        <end position="1545"/>
    </location>
</feature>
<dbReference type="SUPFAM" id="SSF53098">
    <property type="entry name" value="Ribonuclease H-like"/>
    <property type="match status" value="1"/>
</dbReference>
<dbReference type="Pfam" id="PF00078">
    <property type="entry name" value="RVT_1"/>
    <property type="match status" value="1"/>
</dbReference>
<name>B8BNV4_ORYSI</name>
<dbReference type="InterPro" id="IPR036397">
    <property type="entry name" value="RNaseH_sf"/>
</dbReference>
<dbReference type="InterPro" id="IPR044730">
    <property type="entry name" value="RNase_H-like_dom_plant"/>
</dbReference>
<dbReference type="EMBL" id="CM000137">
    <property type="protein sequence ID" value="EEC68711.1"/>
    <property type="molecule type" value="Genomic_DNA"/>
</dbReference>
<dbReference type="CDD" id="cd01650">
    <property type="entry name" value="RT_nLTR_like"/>
    <property type="match status" value="1"/>
</dbReference>
<feature type="transmembrane region" description="Helical" evidence="1">
    <location>
        <begin position="1336"/>
        <end position="1358"/>
    </location>
</feature>
<dbReference type="InterPro" id="IPR000477">
    <property type="entry name" value="RT_dom"/>
</dbReference>
<dbReference type="Pfam" id="PF13966">
    <property type="entry name" value="zf-RVT"/>
    <property type="match status" value="1"/>
</dbReference>
<feature type="transmembrane region" description="Helical" evidence="1">
    <location>
        <begin position="1180"/>
        <end position="1203"/>
    </location>
</feature>
<reference evidence="3 4" key="1">
    <citation type="journal article" date="2005" name="PLoS Biol.">
        <title>The genomes of Oryza sativa: a history of duplications.</title>
        <authorList>
            <person name="Yu J."/>
            <person name="Wang J."/>
            <person name="Lin W."/>
            <person name="Li S."/>
            <person name="Li H."/>
            <person name="Zhou J."/>
            <person name="Ni P."/>
            <person name="Dong W."/>
            <person name="Hu S."/>
            <person name="Zeng C."/>
            <person name="Zhang J."/>
            <person name="Zhang Y."/>
            <person name="Li R."/>
            <person name="Xu Z."/>
            <person name="Li S."/>
            <person name="Li X."/>
            <person name="Zheng H."/>
            <person name="Cong L."/>
            <person name="Lin L."/>
            <person name="Yin J."/>
            <person name="Geng J."/>
            <person name="Li G."/>
            <person name="Shi J."/>
            <person name="Liu J."/>
            <person name="Lv H."/>
            <person name="Li J."/>
            <person name="Wang J."/>
            <person name="Deng Y."/>
            <person name="Ran L."/>
            <person name="Shi X."/>
            <person name="Wang X."/>
            <person name="Wu Q."/>
            <person name="Li C."/>
            <person name="Ren X."/>
            <person name="Wang J."/>
            <person name="Wang X."/>
            <person name="Li D."/>
            <person name="Liu D."/>
            <person name="Zhang X."/>
            <person name="Ji Z."/>
            <person name="Zhao W."/>
            <person name="Sun Y."/>
            <person name="Zhang Z."/>
            <person name="Bao J."/>
            <person name="Han Y."/>
            <person name="Dong L."/>
            <person name="Ji J."/>
            <person name="Chen P."/>
            <person name="Wu S."/>
            <person name="Liu J."/>
            <person name="Xiao Y."/>
            <person name="Bu D."/>
            <person name="Tan J."/>
            <person name="Yang L."/>
            <person name="Ye C."/>
            <person name="Zhang J."/>
            <person name="Xu J."/>
            <person name="Zhou Y."/>
            <person name="Yu Y."/>
            <person name="Zhang B."/>
            <person name="Zhuang S."/>
            <person name="Wei H."/>
            <person name="Liu B."/>
            <person name="Lei M."/>
            <person name="Yu H."/>
            <person name="Li Y."/>
            <person name="Xu H."/>
            <person name="Wei S."/>
            <person name="He X."/>
            <person name="Fang L."/>
            <person name="Zhang Z."/>
            <person name="Zhang Y."/>
            <person name="Huang X."/>
            <person name="Su Z."/>
            <person name="Tong W."/>
            <person name="Li J."/>
            <person name="Tong Z."/>
            <person name="Li S."/>
            <person name="Ye J."/>
            <person name="Wang L."/>
            <person name="Fang L."/>
            <person name="Lei T."/>
            <person name="Chen C."/>
            <person name="Chen H."/>
            <person name="Xu Z."/>
            <person name="Li H."/>
            <person name="Huang H."/>
            <person name="Zhang F."/>
            <person name="Xu H."/>
            <person name="Li N."/>
            <person name="Zhao C."/>
            <person name="Li S."/>
            <person name="Dong L."/>
            <person name="Huang Y."/>
            <person name="Li L."/>
            <person name="Xi Y."/>
            <person name="Qi Q."/>
            <person name="Li W."/>
            <person name="Zhang B."/>
            <person name="Hu W."/>
            <person name="Zhang Y."/>
            <person name="Tian X."/>
            <person name="Jiao Y."/>
            <person name="Liang X."/>
            <person name="Jin J."/>
            <person name="Gao L."/>
            <person name="Zheng W."/>
            <person name="Hao B."/>
            <person name="Liu S."/>
            <person name="Wang W."/>
            <person name="Yuan L."/>
            <person name="Cao M."/>
            <person name="McDermott J."/>
            <person name="Samudrala R."/>
            <person name="Wang J."/>
            <person name="Wong G.K."/>
            <person name="Yang H."/>
        </authorList>
    </citation>
    <scope>NUCLEOTIDE SEQUENCE [LARGE SCALE GENOMIC DNA]</scope>
    <source>
        <strain evidence="4">cv. 93-11</strain>
    </source>
</reference>
<dbReference type="InterPro" id="IPR043502">
    <property type="entry name" value="DNA/RNA_pol_sf"/>
</dbReference>
<dbReference type="SUPFAM" id="SSF56672">
    <property type="entry name" value="DNA/RNA polymerases"/>
    <property type="match status" value="1"/>
</dbReference>
<dbReference type="OMA" id="NDATIVM"/>
<dbReference type="STRING" id="39946.B8BNV4"/>
<feature type="transmembrane region" description="Helical" evidence="1">
    <location>
        <begin position="1084"/>
        <end position="1106"/>
    </location>
</feature>
<gene>
    <name evidence="3" type="ORF">OsI_37193</name>
</gene>
<sequence length="1546" mass="173844">MKRKEQRHLQAFHEVLDDCELTDIGYTGDSFTWQRGKIRERLDRGVANAQWRGAFPGAELVNGEYLKSDHRPICVTTESPGVQLVHSNRPRFFEARWLKEETVQEVVQTAWAPAVSQGQGTSLSIRIFIFGTKSRKKRNLVKGLVDDQGVRHEDMQTMGAMVKEYFEKLFTSEVMEIDDEILDDVDRKVSVEMNQLLLAPFSKEEVKKALFSIGDLKAPGPDGLHAIFFKRFWHLLEDDLVEEVLGAIQRAEVPVGWNDATIVMIPKVDNPDKVTQFRPISLCNVVYKVISKMLSFRLKQILPEIISDHQSAFVPGRLITDNILLAYECIHTMKRKKGRKGLCAVKLDMHKAYDRVEWGFLEKIMTKLGFDQRWIKLIMACVSSVRYNVRFNNAEMDVFIPSRGLRQGDPLSPYLFLMVAEDGWKEKILSMGGKEILIKSIAQAVPVYAMMVFKIPNKICKGITDAISQYWWGDDADHRRIHWQEWWKMCMPKGKGGMGFRDLQSFNLALLAKQVWRLQSDPDSLCARVLRARYYLDGKLLNARMKSGSSYTWQSILAGLQCFKQGYIWRVGDGTQIKIWEDNWIPGSHNMKIQTNRGNNLVATVDELIDPINFTWGGDLLKTIFWPIDVCRIMQIPIRAGRDDLVAWQYNRSGTFSVKSAYHCQWDYKFGERSAQMQASTASRSRLWKRLWNLKVPAKIKIFGWRALKGLVPCRAILANRHVGDSGGCPVCQNGPEDIKHMIFTCARAKQVWNSLGVEDRIQRLCMTERSGSVILEEILIREDQVQDLQVGFAELVITAAWYIWWERRQLVHGEAVQRPARSGMAIAALTKNYKLATKKDSVLRQGWKKPPEGKVMVNVDAGFDEMGGCGTVGSVIRDCSGGVLAAAHSFVPHLVDAPMAEAFALKEGLMLAQQIGCNRLIIQSDCMEVVQIMTDGGFTANSAAAIYEDCNILWSGFADITIEHCSREANQVAHNLARRAREWRRGLRGAFTNCKFAMLLACDCDDDAQTADTINGDAPMLSSYRAPPLADHLLDKPHWLSQLKPWRRHAHGDDHLSAGIAINWSSVRSATKDWITNPMNIAMLLWLLCVAVSGAMLVLLLLGLLDGAFPTPAARNHWIEINNQVLNALFTLMSLYQHPVLCHHLFLLCRWRPADAADLRAAYCKDAAGPRHGERAHMAVVVALLHLTVVCQYVLCSLYWGYTKKTRPELVENGFFVLGVAAPVVAVVYTVCSPLGKDNLYCELACHDAFGSVTQHPTKGHAAVVEPEWAGGMFDCGGDATAWWLSLSCTFCVFGWNMERLGFGSMFVHTATFVLLCFAPLWVMGVSALHIHDVVIGDMVGGAGALLCVCGLLYGGYWRIQMRERFGLPASAACCGSPSVTDYARWLFCWPCALAQEVRTASLYHIDGETFYKKLPVVDAEKRQPLLLASHHVQFHEPPDTMIMATSEESSDHVVVVHEEMVPPAVQVVFEQVVVEGDKSEEECSAVHDEKIMGLPLPESVIVVDAEIPASLSDGSWTVEKVKRLMNVVTLVSLLILLYTRGFIR</sequence>
<protein>
    <recommendedName>
        <fullName evidence="2">Reverse transcriptase domain-containing protein</fullName>
    </recommendedName>
</protein>
<accession>B8BNV4</accession>
<dbReference type="InterPro" id="IPR012337">
    <property type="entry name" value="RNaseH-like_sf"/>
</dbReference>
<dbReference type="GO" id="GO:0009975">
    <property type="term" value="F:cyclase activity"/>
    <property type="evidence" value="ECO:0007669"/>
    <property type="project" value="TreeGrafter"/>
</dbReference>
<dbReference type="Gene3D" id="3.60.10.10">
    <property type="entry name" value="Endonuclease/exonuclease/phosphatase"/>
    <property type="match status" value="1"/>
</dbReference>
<dbReference type="Pfam" id="PF13456">
    <property type="entry name" value="RVT_3"/>
    <property type="match status" value="1"/>
</dbReference>
<evidence type="ECO:0000313" key="3">
    <source>
        <dbReference type="EMBL" id="EEC68711.1"/>
    </source>
</evidence>
<dbReference type="PANTHER" id="PTHR31045">
    <property type="entry name" value="PLAC8 FAMILY PROTEIN-RELATED"/>
    <property type="match status" value="1"/>
</dbReference>
<keyword evidence="1" id="KW-0812">Transmembrane</keyword>
<dbReference type="InterPro" id="IPR021369">
    <property type="entry name" value="DUF2985"/>
</dbReference>
<dbReference type="GO" id="GO:0003676">
    <property type="term" value="F:nucleic acid binding"/>
    <property type="evidence" value="ECO:0007669"/>
    <property type="project" value="InterPro"/>
</dbReference>
<dbReference type="Gramene" id="BGIOSGA036779-TA">
    <property type="protein sequence ID" value="BGIOSGA036779-PA"/>
    <property type="gene ID" value="BGIOSGA036779"/>
</dbReference>
<evidence type="ECO:0000259" key="2">
    <source>
        <dbReference type="PROSITE" id="PS50878"/>
    </source>
</evidence>
<dbReference type="Pfam" id="PF11204">
    <property type="entry name" value="DUF2985"/>
    <property type="match status" value="1"/>
</dbReference>
<feature type="transmembrane region" description="Helical" evidence="1">
    <location>
        <begin position="1307"/>
        <end position="1330"/>
    </location>
</feature>
<dbReference type="Gene3D" id="3.30.420.10">
    <property type="entry name" value="Ribonuclease H-like superfamily/Ribonuclease H"/>
    <property type="match status" value="1"/>
</dbReference>
<keyword evidence="1" id="KW-0472">Membrane</keyword>
<dbReference type="HOGENOM" id="CLU_246612_0_0_1"/>
<dbReference type="GO" id="GO:0004523">
    <property type="term" value="F:RNA-DNA hybrid ribonuclease activity"/>
    <property type="evidence" value="ECO:0007669"/>
    <property type="project" value="InterPro"/>
</dbReference>
<dbReference type="Proteomes" id="UP000007015">
    <property type="component" value="Chromosome 12"/>
</dbReference>
<dbReference type="InterPro" id="IPR006461">
    <property type="entry name" value="PLAC_motif_containing"/>
</dbReference>
<dbReference type="Pfam" id="PF04749">
    <property type="entry name" value="PLAC8"/>
    <property type="match status" value="1"/>
</dbReference>
<keyword evidence="1" id="KW-1133">Transmembrane helix</keyword>
<dbReference type="PANTHER" id="PTHR31045:SF3">
    <property type="entry name" value="OS12G0109700 PROTEIN"/>
    <property type="match status" value="1"/>
</dbReference>
<dbReference type="InterPro" id="IPR036691">
    <property type="entry name" value="Endo/exonu/phosph_ase_sf"/>
</dbReference>
<dbReference type="CDD" id="cd06222">
    <property type="entry name" value="RNase_H_like"/>
    <property type="match status" value="1"/>
</dbReference>
<evidence type="ECO:0000256" key="1">
    <source>
        <dbReference type="SAM" id="Phobius"/>
    </source>
</evidence>
<organism evidence="3 4">
    <name type="scientific">Oryza sativa subsp. indica</name>
    <name type="common">Rice</name>
    <dbReference type="NCBI Taxonomy" id="39946"/>
    <lineage>
        <taxon>Eukaryota</taxon>
        <taxon>Viridiplantae</taxon>
        <taxon>Streptophyta</taxon>
        <taxon>Embryophyta</taxon>
        <taxon>Tracheophyta</taxon>
        <taxon>Spermatophyta</taxon>
        <taxon>Magnoliopsida</taxon>
        <taxon>Liliopsida</taxon>
        <taxon>Poales</taxon>
        <taxon>Poaceae</taxon>
        <taxon>BOP clade</taxon>
        <taxon>Oryzoideae</taxon>
        <taxon>Oryzeae</taxon>
        <taxon>Oryzinae</taxon>
        <taxon>Oryza</taxon>
        <taxon>Oryza sativa</taxon>
    </lineage>
</organism>
<proteinExistence type="predicted"/>
<dbReference type="InterPro" id="IPR026960">
    <property type="entry name" value="RVT-Znf"/>
</dbReference>
<dbReference type="PROSITE" id="PS50878">
    <property type="entry name" value="RT_POL"/>
    <property type="match status" value="1"/>
</dbReference>
<keyword evidence="4" id="KW-1185">Reference proteome</keyword>
<dbReference type="SUPFAM" id="SSF56219">
    <property type="entry name" value="DNase I-like"/>
    <property type="match status" value="1"/>
</dbReference>